<dbReference type="InterPro" id="IPR051942">
    <property type="entry name" value="DENN_domain_containing_2"/>
</dbReference>
<dbReference type="GO" id="GO:0005085">
    <property type="term" value="F:guanyl-nucleotide exchange factor activity"/>
    <property type="evidence" value="ECO:0007669"/>
    <property type="project" value="UniProtKB-KW"/>
</dbReference>
<dbReference type="InterPro" id="IPR037516">
    <property type="entry name" value="Tripartite_DENN"/>
</dbReference>
<feature type="compositionally biased region" description="Basic residues" evidence="2">
    <location>
        <begin position="489"/>
        <end position="500"/>
    </location>
</feature>
<keyword evidence="5" id="KW-1185">Reference proteome</keyword>
<sequence length="1050" mass="117818">PKSSECQSASPPPILSATQGRCHAPLSDSEDNRQHVRYVKTDGRLLGRAGWSSKTASLCSGASLSCDLSSQSRLTKSKSISCLDNKLSIYKPSGGAQVGGLRGGPLSWSTLSLGPSSNHGHKRTLSLSRPVSGASSVAIRKKISEWECRRVALPRMSLCLEKRPVGERVGGSEGCPSLLPSPCSEKTFDFKSIRRMSTAFSECSYPETEEEEAASDRECLGRFQKRPGKTDSSALFLSSLSARKETSAVLNRIQKIEKVLKESPSQPPRYLSNCYAPDKTRQKFFLIGGRFSVSSTRSETESPEPLCQQTPGGMPVNPLPKPKRTFEYDANRNHKGMSPVNGLPPGSASEESPPLLPTTPAPNMTRHLTKDGTVQYRESCELENAASLASSYPSSHTENGTVSTETRSSSRPSSKSTLEENAYEDIVGKHEKENPYEDVDLKRRSLGRKNRLVPESNRTWTSQKLNSPPQLPSQPSSQSLRLSGPTDKKSHRASRLSKRHSHDDMLLLPPQLGVSPSPCCLLDDSLSSASETLASRRHRRIPKIVQRINSIYSTKRGKKRLKKLSLSNIETASLRAHTQRLLKLQSMLRRAPSYRTLELQLIEWQERELFEYFVVVSLKKKPTKNSFFPEVTYQFPKLERPTKLMREAEQRLKAIPQFCFPDAKDWTPVSEYSSETFSFMLTGEDGSRRFGYCRRLLPSGKGPRLPEVYCVISRLGCFHLFSKILDEVERRRGISAALVYPFMRSLMESPFPAPGKTIKVKTFLPGAGNEVIELRRPMDSRLEHVDFDSLFSCLSVRQVVQVFASLLLERRVIFVADKLSTLSSCMHAVVALLYPFSWQHTFIPVLPASMVDIVCCPTPFLVGLLSSSLPKLKDLPVEEALMVDLGTDRFLRQMDDEASLLPRKLQSALELTLEQRNDIINQDSDSESDEECNSLNSLVSEAFIRFFLETIGHYSLFLTQSERGERSFQREAFRKSVASKSIRRFLGVFMESQMFAGFIQDRELRKCRAKGLFEQRVEQYLEELPDTEQSGVNKFLKGLGSKMKFLHKKN</sequence>
<dbReference type="InterPro" id="IPR005112">
    <property type="entry name" value="dDENN_dom"/>
</dbReference>
<dbReference type="Gene3D" id="3.30.450.200">
    <property type="match status" value="1"/>
</dbReference>
<dbReference type="AlphaFoldDB" id="A0A673ZUP2"/>
<feature type="region of interest" description="Disordered" evidence="2">
    <location>
        <begin position="1"/>
        <end position="34"/>
    </location>
</feature>
<dbReference type="Pfam" id="PF02141">
    <property type="entry name" value="DENN"/>
    <property type="match status" value="1"/>
</dbReference>
<dbReference type="Ensembl" id="ENSSTUT00000052721.1">
    <property type="protein sequence ID" value="ENSSTUP00000050417.1"/>
    <property type="gene ID" value="ENSSTUG00000019526.1"/>
</dbReference>
<evidence type="ECO:0000313" key="4">
    <source>
        <dbReference type="Ensembl" id="ENSSTUP00000050417.1"/>
    </source>
</evidence>
<feature type="region of interest" description="Disordered" evidence="2">
    <location>
        <begin position="385"/>
        <end position="509"/>
    </location>
</feature>
<dbReference type="InterPro" id="IPR005113">
    <property type="entry name" value="uDENN_dom"/>
</dbReference>
<dbReference type="Pfam" id="PF03456">
    <property type="entry name" value="uDENN"/>
    <property type="match status" value="1"/>
</dbReference>
<dbReference type="Proteomes" id="UP000472277">
    <property type="component" value="Chromosome 29"/>
</dbReference>
<reference evidence="4" key="2">
    <citation type="submission" date="2025-09" db="UniProtKB">
        <authorList>
            <consortium name="Ensembl"/>
        </authorList>
    </citation>
    <scope>IDENTIFICATION</scope>
</reference>
<feature type="compositionally biased region" description="Low complexity" evidence="2">
    <location>
        <begin position="462"/>
        <end position="483"/>
    </location>
</feature>
<dbReference type="InterPro" id="IPR043153">
    <property type="entry name" value="DENN_C"/>
</dbReference>
<gene>
    <name evidence="4" type="primary">DENND2B</name>
    <name evidence="4" type="synonym">LOC115167076</name>
</gene>
<dbReference type="FunFam" id="3.30.450.200:FF:000001">
    <property type="entry name" value="DENN domain-containing protein 2A isoform X1"/>
    <property type="match status" value="1"/>
</dbReference>
<feature type="domain" description="UDENN" evidence="3">
    <location>
        <begin position="611"/>
        <end position="1009"/>
    </location>
</feature>
<name>A0A673ZUP2_SALTR</name>
<dbReference type="PANTHER" id="PTHR15288:SF5">
    <property type="entry name" value="DENN DOMAIN-CONTAINING PROTEIN 2B"/>
    <property type="match status" value="1"/>
</dbReference>
<feature type="compositionally biased region" description="Basic and acidic residues" evidence="2">
    <location>
        <begin position="426"/>
        <end position="443"/>
    </location>
</feature>
<dbReference type="GeneTree" id="ENSGT00950000182931"/>
<evidence type="ECO:0000313" key="5">
    <source>
        <dbReference type="Proteomes" id="UP000472277"/>
    </source>
</evidence>
<protein>
    <submittedName>
        <fullName evidence="4">DENN domain containing 2B</fullName>
    </submittedName>
</protein>
<dbReference type="FunFam" id="3.40.50.11500:FF:000004">
    <property type="entry name" value="DENN domain-containing protein 2C isoform X1"/>
    <property type="match status" value="1"/>
</dbReference>
<dbReference type="Pfam" id="PF03455">
    <property type="entry name" value="dDENN"/>
    <property type="match status" value="1"/>
</dbReference>
<dbReference type="GO" id="GO:0070374">
    <property type="term" value="P:positive regulation of ERK1 and ERK2 cascade"/>
    <property type="evidence" value="ECO:0007669"/>
    <property type="project" value="TreeGrafter"/>
</dbReference>
<dbReference type="SMART" id="SM00800">
    <property type="entry name" value="uDENN"/>
    <property type="match status" value="1"/>
</dbReference>
<dbReference type="PROSITE" id="PS50211">
    <property type="entry name" value="DENN"/>
    <property type="match status" value="1"/>
</dbReference>
<accession>A0A673ZUP2</accession>
<dbReference type="Gene3D" id="3.40.50.11500">
    <property type="match status" value="1"/>
</dbReference>
<evidence type="ECO:0000256" key="2">
    <source>
        <dbReference type="SAM" id="MobiDB-lite"/>
    </source>
</evidence>
<feature type="compositionally biased region" description="Low complexity" evidence="2">
    <location>
        <begin position="401"/>
        <end position="416"/>
    </location>
</feature>
<reference evidence="4" key="1">
    <citation type="submission" date="2025-08" db="UniProtKB">
        <authorList>
            <consortium name="Ensembl"/>
        </authorList>
    </citation>
    <scope>IDENTIFICATION</scope>
</reference>
<dbReference type="SMART" id="SM00801">
    <property type="entry name" value="dDENN"/>
    <property type="match status" value="1"/>
</dbReference>
<evidence type="ECO:0000259" key="3">
    <source>
        <dbReference type="PROSITE" id="PS50211"/>
    </source>
</evidence>
<dbReference type="InterPro" id="IPR001194">
    <property type="entry name" value="cDENN_dom"/>
</dbReference>
<organism evidence="4 5">
    <name type="scientific">Salmo trutta</name>
    <name type="common">Brown trout</name>
    <dbReference type="NCBI Taxonomy" id="8032"/>
    <lineage>
        <taxon>Eukaryota</taxon>
        <taxon>Metazoa</taxon>
        <taxon>Chordata</taxon>
        <taxon>Craniata</taxon>
        <taxon>Vertebrata</taxon>
        <taxon>Euteleostomi</taxon>
        <taxon>Actinopterygii</taxon>
        <taxon>Neopterygii</taxon>
        <taxon>Teleostei</taxon>
        <taxon>Protacanthopterygii</taxon>
        <taxon>Salmoniformes</taxon>
        <taxon>Salmonidae</taxon>
        <taxon>Salmoninae</taxon>
        <taxon>Salmo</taxon>
    </lineage>
</organism>
<proteinExistence type="predicted"/>
<dbReference type="PANTHER" id="PTHR15288">
    <property type="entry name" value="DENN DOMAIN-CONTAINING PROTEIN 2"/>
    <property type="match status" value="1"/>
</dbReference>
<feature type="region of interest" description="Disordered" evidence="2">
    <location>
        <begin position="294"/>
        <end position="367"/>
    </location>
</feature>
<feature type="compositionally biased region" description="Polar residues" evidence="2">
    <location>
        <begin position="387"/>
        <end position="400"/>
    </location>
</feature>
<evidence type="ECO:0000256" key="1">
    <source>
        <dbReference type="ARBA" id="ARBA00022658"/>
    </source>
</evidence>
<dbReference type="SMART" id="SM00799">
    <property type="entry name" value="DENN"/>
    <property type="match status" value="1"/>
</dbReference>
<keyword evidence="1" id="KW-0344">Guanine-nucleotide releasing factor</keyword>